<feature type="transmembrane region" description="Helical" evidence="7">
    <location>
        <begin position="299"/>
        <end position="316"/>
    </location>
</feature>
<dbReference type="KEGG" id="gry:D7I44_13765"/>
<evidence type="ECO:0000313" key="9">
    <source>
        <dbReference type="EMBL" id="AYG04489.1"/>
    </source>
</evidence>
<evidence type="ECO:0000259" key="8">
    <source>
        <dbReference type="PROSITE" id="PS50850"/>
    </source>
</evidence>
<keyword evidence="5 7" id="KW-1133">Transmembrane helix</keyword>
<dbReference type="Pfam" id="PF05977">
    <property type="entry name" value="MFS_3"/>
    <property type="match status" value="1"/>
</dbReference>
<feature type="transmembrane region" description="Helical" evidence="7">
    <location>
        <begin position="414"/>
        <end position="436"/>
    </location>
</feature>
<dbReference type="GO" id="GO:0005886">
    <property type="term" value="C:plasma membrane"/>
    <property type="evidence" value="ECO:0007669"/>
    <property type="project" value="UniProtKB-SubCell"/>
</dbReference>
<dbReference type="EMBL" id="CP032624">
    <property type="protein sequence ID" value="AYG04489.1"/>
    <property type="molecule type" value="Genomic_DNA"/>
</dbReference>
<feature type="domain" description="Major facilitator superfamily (MFS) profile" evidence="8">
    <location>
        <begin position="54"/>
        <end position="439"/>
    </location>
</feature>
<feature type="transmembrane region" description="Helical" evidence="7">
    <location>
        <begin position="263"/>
        <end position="287"/>
    </location>
</feature>
<name>A0A387BTZ4_9MICO</name>
<dbReference type="Gene3D" id="1.20.1250.20">
    <property type="entry name" value="MFS general substrate transporter like domains"/>
    <property type="match status" value="1"/>
</dbReference>
<sequence>MGVIAFILRIYRIDATSVDRAVTAMPANPPTEPMPVLAARPRWRDMFASLKVPNYRLYATGQIVSTTAQGMQRIAQDWIVLQLSGNVADVGITVALQFAPMLVFGLYGGVIADRYPKRRILQVTQTLSALLAGTMAVLIFTGSLQVWMIWCVALIGGFGTLVDNPARQSFVSEVVGPSLLRNALSLNSSTFQLGALIGPAIGGILLSAIGGGWSFGVNALACLGTVFALSRMDPSKLRPAPKAPRRKGQLREGLEYAARKDEILFTLIVLSSVALFVYTLPVLLTAFADHVYDVGSSGYGIFNALVALGALSGALLSNLRATVTLRTVVVGAMVLGVVQSLAGLAPQIAIFGVLLVGAGMSQLLYFIASNSLVQMSTNIAIRGRVMGVFVLIQLGGQSIGGPLMGWIVDSFGPHVGMTVSGVMPLLTASVAGLVLLKRRGQSVRTAFGARLWRRSGSPRAGR</sequence>
<keyword evidence="2" id="KW-0813">Transport</keyword>
<keyword evidence="3" id="KW-1003">Cell membrane</keyword>
<keyword evidence="6 7" id="KW-0472">Membrane</keyword>
<evidence type="ECO:0000313" key="10">
    <source>
        <dbReference type="Proteomes" id="UP000275069"/>
    </source>
</evidence>
<evidence type="ECO:0000256" key="5">
    <source>
        <dbReference type="ARBA" id="ARBA00022989"/>
    </source>
</evidence>
<feature type="transmembrane region" description="Helical" evidence="7">
    <location>
        <begin position="183"/>
        <end position="206"/>
    </location>
</feature>
<dbReference type="SUPFAM" id="SSF103473">
    <property type="entry name" value="MFS general substrate transporter"/>
    <property type="match status" value="1"/>
</dbReference>
<keyword evidence="10" id="KW-1185">Reference proteome</keyword>
<gene>
    <name evidence="9" type="ORF">D7I44_13765</name>
</gene>
<evidence type="ECO:0000256" key="2">
    <source>
        <dbReference type="ARBA" id="ARBA00022448"/>
    </source>
</evidence>
<protein>
    <submittedName>
        <fullName evidence="9">MFS transporter</fullName>
    </submittedName>
</protein>
<dbReference type="PANTHER" id="PTHR23513:SF11">
    <property type="entry name" value="STAPHYLOFERRIN A TRANSPORTER"/>
    <property type="match status" value="1"/>
</dbReference>
<dbReference type="InterPro" id="IPR020846">
    <property type="entry name" value="MFS_dom"/>
</dbReference>
<dbReference type="CDD" id="cd06173">
    <property type="entry name" value="MFS_MefA_like"/>
    <property type="match status" value="1"/>
</dbReference>
<dbReference type="InterPro" id="IPR010290">
    <property type="entry name" value="TM_effector"/>
</dbReference>
<feature type="transmembrane region" description="Helical" evidence="7">
    <location>
        <begin position="90"/>
        <end position="108"/>
    </location>
</feature>
<keyword evidence="4 7" id="KW-0812">Transmembrane</keyword>
<proteinExistence type="predicted"/>
<evidence type="ECO:0000256" key="1">
    <source>
        <dbReference type="ARBA" id="ARBA00004651"/>
    </source>
</evidence>
<feature type="transmembrane region" description="Helical" evidence="7">
    <location>
        <begin position="348"/>
        <end position="367"/>
    </location>
</feature>
<dbReference type="Proteomes" id="UP000275069">
    <property type="component" value="Chromosome"/>
</dbReference>
<accession>A0A387BTZ4</accession>
<dbReference type="PROSITE" id="PS50850">
    <property type="entry name" value="MFS"/>
    <property type="match status" value="1"/>
</dbReference>
<evidence type="ECO:0000256" key="4">
    <source>
        <dbReference type="ARBA" id="ARBA00022692"/>
    </source>
</evidence>
<dbReference type="GO" id="GO:0022857">
    <property type="term" value="F:transmembrane transporter activity"/>
    <property type="evidence" value="ECO:0007669"/>
    <property type="project" value="InterPro"/>
</dbReference>
<comment type="subcellular location">
    <subcellularLocation>
        <location evidence="1">Cell membrane</location>
        <topology evidence="1">Multi-pass membrane protein</topology>
    </subcellularLocation>
</comment>
<dbReference type="AlphaFoldDB" id="A0A387BTZ4"/>
<evidence type="ECO:0000256" key="6">
    <source>
        <dbReference type="ARBA" id="ARBA00023136"/>
    </source>
</evidence>
<organism evidence="9 10">
    <name type="scientific">Gryllotalpicola protaetiae</name>
    <dbReference type="NCBI Taxonomy" id="2419771"/>
    <lineage>
        <taxon>Bacteria</taxon>
        <taxon>Bacillati</taxon>
        <taxon>Actinomycetota</taxon>
        <taxon>Actinomycetes</taxon>
        <taxon>Micrococcales</taxon>
        <taxon>Microbacteriaceae</taxon>
        <taxon>Gryllotalpicola</taxon>
    </lineage>
</organism>
<evidence type="ECO:0000256" key="3">
    <source>
        <dbReference type="ARBA" id="ARBA00022475"/>
    </source>
</evidence>
<feature type="transmembrane region" description="Helical" evidence="7">
    <location>
        <begin position="388"/>
        <end position="408"/>
    </location>
</feature>
<reference evidence="9 10" key="1">
    <citation type="submission" date="2018-09" db="EMBL/GenBank/DDBJ databases">
        <title>Genome sequencing of strain 2DFW10M-5.</title>
        <authorList>
            <person name="Heo J."/>
            <person name="Kim S.-J."/>
            <person name="Kwon S.-W."/>
        </authorList>
    </citation>
    <scope>NUCLEOTIDE SEQUENCE [LARGE SCALE GENOMIC DNA]</scope>
    <source>
        <strain evidence="9 10">2DFW10M-5</strain>
    </source>
</reference>
<feature type="transmembrane region" description="Helical" evidence="7">
    <location>
        <begin position="323"/>
        <end position="342"/>
    </location>
</feature>
<dbReference type="PANTHER" id="PTHR23513">
    <property type="entry name" value="INTEGRAL MEMBRANE EFFLUX PROTEIN-RELATED"/>
    <property type="match status" value="1"/>
</dbReference>
<feature type="transmembrane region" description="Helical" evidence="7">
    <location>
        <begin position="120"/>
        <end position="140"/>
    </location>
</feature>
<evidence type="ECO:0000256" key="7">
    <source>
        <dbReference type="SAM" id="Phobius"/>
    </source>
</evidence>
<dbReference type="InterPro" id="IPR036259">
    <property type="entry name" value="MFS_trans_sf"/>
</dbReference>
<dbReference type="OrthoDB" id="9775268at2"/>